<dbReference type="InterPro" id="IPR004827">
    <property type="entry name" value="bZIP"/>
</dbReference>
<feature type="domain" description="BZIP" evidence="3">
    <location>
        <begin position="222"/>
        <end position="268"/>
    </location>
</feature>
<dbReference type="SMART" id="SM00338">
    <property type="entry name" value="BRLZ"/>
    <property type="match status" value="1"/>
</dbReference>
<feature type="compositionally biased region" description="Low complexity" evidence="2">
    <location>
        <begin position="288"/>
        <end position="303"/>
    </location>
</feature>
<organism evidence="4 5">
    <name type="scientific">Phascolomyces articulosus</name>
    <dbReference type="NCBI Taxonomy" id="60185"/>
    <lineage>
        <taxon>Eukaryota</taxon>
        <taxon>Fungi</taxon>
        <taxon>Fungi incertae sedis</taxon>
        <taxon>Mucoromycota</taxon>
        <taxon>Mucoromycotina</taxon>
        <taxon>Mucoromycetes</taxon>
        <taxon>Mucorales</taxon>
        <taxon>Lichtheimiaceae</taxon>
        <taxon>Phascolomyces</taxon>
    </lineage>
</organism>
<evidence type="ECO:0000256" key="1">
    <source>
        <dbReference type="SAM" id="Coils"/>
    </source>
</evidence>
<evidence type="ECO:0000313" key="5">
    <source>
        <dbReference type="Proteomes" id="UP001209540"/>
    </source>
</evidence>
<keyword evidence="1" id="KW-0175">Coiled coil</keyword>
<dbReference type="Pfam" id="PF07716">
    <property type="entry name" value="bZIP_2"/>
    <property type="match status" value="1"/>
</dbReference>
<feature type="region of interest" description="Disordered" evidence="2">
    <location>
        <begin position="1"/>
        <end position="72"/>
    </location>
</feature>
<proteinExistence type="predicted"/>
<dbReference type="Gene3D" id="3.30.160.60">
    <property type="entry name" value="Classic Zinc Finger"/>
    <property type="match status" value="1"/>
</dbReference>
<keyword evidence="5" id="KW-1185">Reference proteome</keyword>
<feature type="compositionally biased region" description="Polar residues" evidence="2">
    <location>
        <begin position="1"/>
        <end position="14"/>
    </location>
</feature>
<dbReference type="SUPFAM" id="SSF57959">
    <property type="entry name" value="Leucine zipper domain"/>
    <property type="match status" value="1"/>
</dbReference>
<dbReference type="GO" id="GO:0003700">
    <property type="term" value="F:DNA-binding transcription factor activity"/>
    <property type="evidence" value="ECO:0007669"/>
    <property type="project" value="InterPro"/>
</dbReference>
<dbReference type="InterPro" id="IPR046347">
    <property type="entry name" value="bZIP_sf"/>
</dbReference>
<dbReference type="AlphaFoldDB" id="A0AAD5KCN1"/>
<reference evidence="4" key="1">
    <citation type="journal article" date="2022" name="IScience">
        <title>Evolution of zygomycete secretomes and the origins of terrestrial fungal ecologies.</title>
        <authorList>
            <person name="Chang Y."/>
            <person name="Wang Y."/>
            <person name="Mondo S."/>
            <person name="Ahrendt S."/>
            <person name="Andreopoulos W."/>
            <person name="Barry K."/>
            <person name="Beard J."/>
            <person name="Benny G.L."/>
            <person name="Blankenship S."/>
            <person name="Bonito G."/>
            <person name="Cuomo C."/>
            <person name="Desiro A."/>
            <person name="Gervers K.A."/>
            <person name="Hundley H."/>
            <person name="Kuo A."/>
            <person name="LaButti K."/>
            <person name="Lang B.F."/>
            <person name="Lipzen A."/>
            <person name="O'Donnell K."/>
            <person name="Pangilinan J."/>
            <person name="Reynolds N."/>
            <person name="Sandor L."/>
            <person name="Smith M.E."/>
            <person name="Tsang A."/>
            <person name="Grigoriev I.V."/>
            <person name="Stajich J.E."/>
            <person name="Spatafora J.W."/>
        </authorList>
    </citation>
    <scope>NUCLEOTIDE SEQUENCE</scope>
    <source>
        <strain evidence="4">RSA 2281</strain>
    </source>
</reference>
<feature type="coiled-coil region" evidence="1">
    <location>
        <begin position="241"/>
        <end position="268"/>
    </location>
</feature>
<dbReference type="CDD" id="cd12193">
    <property type="entry name" value="bZIP_GCN4"/>
    <property type="match status" value="1"/>
</dbReference>
<feature type="compositionally biased region" description="Low complexity" evidence="2">
    <location>
        <begin position="144"/>
        <end position="159"/>
    </location>
</feature>
<evidence type="ECO:0000259" key="3">
    <source>
        <dbReference type="PROSITE" id="PS50217"/>
    </source>
</evidence>
<feature type="compositionally biased region" description="Low complexity" evidence="2">
    <location>
        <begin position="94"/>
        <end position="104"/>
    </location>
</feature>
<feature type="region of interest" description="Disordered" evidence="2">
    <location>
        <begin position="86"/>
        <end position="219"/>
    </location>
</feature>
<dbReference type="Proteomes" id="UP001209540">
    <property type="component" value="Unassembled WGS sequence"/>
</dbReference>
<gene>
    <name evidence="4" type="ORF">BDA99DRAFT_492421</name>
</gene>
<feature type="region of interest" description="Disordered" evidence="2">
    <location>
        <begin position="285"/>
        <end position="309"/>
    </location>
</feature>
<dbReference type="PROSITE" id="PS50217">
    <property type="entry name" value="BZIP"/>
    <property type="match status" value="1"/>
</dbReference>
<sequence>MNDSFAYDTFNSSEDPMEDLFPPLNQEGGVSFDAIAISNDTTTEQLQHPEIDSHDDESLSLNHNNQDSSSTDLLWRDVDNLSIPDFQQNNKEGASSCSSTTAATQCDNDTTRGLMIPNSNDSTGVSTGNGNNTMAGAVTTTTASQDESSSLLTQQQQQDCASAVFNISWGGSEDKPPAELHLENSQESEMVSRRPLPKPRGVKRLPEPEPAEDGTLDEDTLRRRRNTYAARRSRLKKFLKIEYLENRVNQLQTENAKLVLNNALLESEKRGWVAKEAEYKKRIKLLESSSGQSSASSTPSTDTQEPMEQ</sequence>
<feature type="compositionally biased region" description="Polar residues" evidence="2">
    <location>
        <begin position="59"/>
        <end position="72"/>
    </location>
</feature>
<accession>A0AAD5KCN1</accession>
<evidence type="ECO:0000256" key="2">
    <source>
        <dbReference type="SAM" id="MobiDB-lite"/>
    </source>
</evidence>
<name>A0AAD5KCN1_9FUNG</name>
<dbReference type="PROSITE" id="PS00036">
    <property type="entry name" value="BZIP_BASIC"/>
    <property type="match status" value="1"/>
</dbReference>
<feature type="compositionally biased region" description="Polar residues" evidence="2">
    <location>
        <begin position="117"/>
        <end position="143"/>
    </location>
</feature>
<protein>
    <recommendedName>
        <fullName evidence="3">BZIP domain-containing protein</fullName>
    </recommendedName>
</protein>
<reference evidence="4" key="2">
    <citation type="submission" date="2023-02" db="EMBL/GenBank/DDBJ databases">
        <authorList>
            <consortium name="DOE Joint Genome Institute"/>
            <person name="Mondo S.J."/>
            <person name="Chang Y."/>
            <person name="Wang Y."/>
            <person name="Ahrendt S."/>
            <person name="Andreopoulos W."/>
            <person name="Barry K."/>
            <person name="Beard J."/>
            <person name="Benny G.L."/>
            <person name="Blankenship S."/>
            <person name="Bonito G."/>
            <person name="Cuomo C."/>
            <person name="Desiro A."/>
            <person name="Gervers K.A."/>
            <person name="Hundley H."/>
            <person name="Kuo A."/>
            <person name="LaButti K."/>
            <person name="Lang B.F."/>
            <person name="Lipzen A."/>
            <person name="O'Donnell K."/>
            <person name="Pangilinan J."/>
            <person name="Reynolds N."/>
            <person name="Sandor L."/>
            <person name="Smith M.W."/>
            <person name="Tsang A."/>
            <person name="Grigoriev I.V."/>
            <person name="Stajich J.E."/>
            <person name="Spatafora J.W."/>
        </authorList>
    </citation>
    <scope>NUCLEOTIDE SEQUENCE</scope>
    <source>
        <strain evidence="4">RSA 2281</strain>
    </source>
</reference>
<feature type="compositionally biased region" description="Basic and acidic residues" evidence="2">
    <location>
        <begin position="172"/>
        <end position="184"/>
    </location>
</feature>
<dbReference type="EMBL" id="JAIXMP010000001">
    <property type="protein sequence ID" value="KAI9278526.1"/>
    <property type="molecule type" value="Genomic_DNA"/>
</dbReference>
<feature type="compositionally biased region" description="Acidic residues" evidence="2">
    <location>
        <begin position="209"/>
        <end position="218"/>
    </location>
</feature>
<comment type="caution">
    <text evidence="4">The sequence shown here is derived from an EMBL/GenBank/DDBJ whole genome shotgun (WGS) entry which is preliminary data.</text>
</comment>
<evidence type="ECO:0000313" key="4">
    <source>
        <dbReference type="EMBL" id="KAI9278526.1"/>
    </source>
</evidence>